<gene>
    <name evidence="7" type="ORF">C24_LOCUS4887</name>
</gene>
<dbReference type="GO" id="GO:0016872">
    <property type="term" value="F:intramolecular lyase activity"/>
    <property type="evidence" value="ECO:0007669"/>
    <property type="project" value="InterPro"/>
</dbReference>
<evidence type="ECO:0000256" key="1">
    <source>
        <dbReference type="ARBA" id="ARBA00023015"/>
    </source>
</evidence>
<evidence type="ECO:0000256" key="2">
    <source>
        <dbReference type="ARBA" id="ARBA00023125"/>
    </source>
</evidence>
<evidence type="ECO:0000256" key="3">
    <source>
        <dbReference type="ARBA" id="ARBA00023163"/>
    </source>
</evidence>
<dbReference type="Proteomes" id="UP000434276">
    <property type="component" value="Unassembled WGS sequence"/>
</dbReference>
<dbReference type="AlphaFoldDB" id="A0A5S9WR46"/>
<accession>A0A5S9WR46</accession>
<organism evidence="7 8">
    <name type="scientific">Arabidopsis thaliana</name>
    <name type="common">Mouse-ear cress</name>
    <dbReference type="NCBI Taxonomy" id="3702"/>
    <lineage>
        <taxon>Eukaryota</taxon>
        <taxon>Viridiplantae</taxon>
        <taxon>Streptophyta</taxon>
        <taxon>Embryophyta</taxon>
        <taxon>Tracheophyta</taxon>
        <taxon>Spermatophyta</taxon>
        <taxon>Magnoliopsida</taxon>
        <taxon>eudicotyledons</taxon>
        <taxon>Gunneridae</taxon>
        <taxon>Pentapetalae</taxon>
        <taxon>rosids</taxon>
        <taxon>malvids</taxon>
        <taxon>Brassicales</taxon>
        <taxon>Brassicaceae</taxon>
        <taxon>Camelineae</taxon>
        <taxon>Arabidopsis</taxon>
    </lineage>
</organism>
<evidence type="ECO:0000259" key="6">
    <source>
        <dbReference type="PROSITE" id="PS51005"/>
    </source>
</evidence>
<keyword evidence="1" id="KW-0805">Transcription regulation</keyword>
<evidence type="ECO:0000313" key="8">
    <source>
        <dbReference type="Proteomes" id="UP000434276"/>
    </source>
</evidence>
<dbReference type="GO" id="GO:0003677">
    <property type="term" value="F:DNA binding"/>
    <property type="evidence" value="ECO:0007669"/>
    <property type="project" value="UniProtKB-KW"/>
</dbReference>
<name>A0A5S9WR46_ARATH</name>
<keyword evidence="4" id="KW-0539">Nucleus</keyword>
<comment type="similarity">
    <text evidence="5">Belongs to the chalcone isomerase family.</text>
</comment>
<feature type="domain" description="NAC" evidence="6">
    <location>
        <begin position="174"/>
        <end position="325"/>
    </location>
</feature>
<dbReference type="SUPFAM" id="SSF54626">
    <property type="entry name" value="Chalcone isomerase"/>
    <property type="match status" value="1"/>
</dbReference>
<dbReference type="InterPro" id="IPR003441">
    <property type="entry name" value="NAC-dom"/>
</dbReference>
<dbReference type="ExpressionAtlas" id="A0A5S9WR46">
    <property type="expression patterns" value="baseline"/>
</dbReference>
<dbReference type="GO" id="GO:0006355">
    <property type="term" value="P:regulation of DNA-templated transcription"/>
    <property type="evidence" value="ECO:0007669"/>
    <property type="project" value="InterPro"/>
</dbReference>
<dbReference type="PANTHER" id="PTHR31124:SF7">
    <property type="entry name" value="APICAL MERISTEM FORMATION PROTEIN-RELATED"/>
    <property type="match status" value="1"/>
</dbReference>
<keyword evidence="2" id="KW-0238">DNA-binding</keyword>
<feature type="domain" description="NAC" evidence="6">
    <location>
        <begin position="10"/>
        <end position="149"/>
    </location>
</feature>
<dbReference type="PROSITE" id="PS51005">
    <property type="entry name" value="NAC"/>
    <property type="match status" value="2"/>
</dbReference>
<dbReference type="PANTHER" id="PTHR31124">
    <property type="entry name" value="APICAL MERISTEM FORMATION PROTEIN-RELATED-RELATED"/>
    <property type="match status" value="1"/>
</dbReference>
<dbReference type="OrthoDB" id="1079361at2759"/>
<dbReference type="Gene3D" id="2.170.150.80">
    <property type="entry name" value="NAC domain"/>
    <property type="match status" value="1"/>
</dbReference>
<evidence type="ECO:0000256" key="5">
    <source>
        <dbReference type="RuleBase" id="RU361158"/>
    </source>
</evidence>
<keyword evidence="3" id="KW-0804">Transcription</keyword>
<dbReference type="InterPro" id="IPR036093">
    <property type="entry name" value="NAC_dom_sf"/>
</dbReference>
<evidence type="ECO:0000256" key="4">
    <source>
        <dbReference type="ARBA" id="ARBA00023242"/>
    </source>
</evidence>
<protein>
    <recommendedName>
        <fullName evidence="5">Chalcone-flavonone isomerase family protein</fullName>
    </recommendedName>
</protein>
<dbReference type="Gene3D" id="3.50.70.10">
    <property type="match status" value="1"/>
</dbReference>
<dbReference type="SUPFAM" id="SSF101941">
    <property type="entry name" value="NAC domain"/>
    <property type="match status" value="2"/>
</dbReference>
<dbReference type="InterPro" id="IPR036298">
    <property type="entry name" value="Chalcone_isomerase_sf"/>
</dbReference>
<sequence length="333" mass="38349">MEDNDAAYDQVKSELLNSEDEVIISRYLKPMVVNGDSWPDHFIEDANVFTKNPNEVFNSERPRFVIVKPRTEACGKTDGCESGCWRTMGRDKLIKSEETGKILGFKKILKFCIKWKPIEYKRSWVMEEYRLTNNLNWKQDHVICKIRLLFEAEISFLLAKHFYTTSESLLRHELLPSYGYLSNTQEEDEFYLKTIMTSEGNDWPSYVTNNVYCLHPLELVDLQDVMFQSYGTCIFANGTCGESDKCDGGYWKILHGDKLIKSNFGMVTGFKKVFEFYETVIHRYFCDGEEVKIPFSKDDIIPTTGQAVVENKLLAEAVLESIIGSNGVSPARD</sequence>
<dbReference type="InterPro" id="IPR016087">
    <property type="entry name" value="Chalcone_isomerase"/>
</dbReference>
<dbReference type="FunFam" id="2.170.150.80:FF:000016">
    <property type="entry name" value="Apical meristem formation protein-related"/>
    <property type="match status" value="1"/>
</dbReference>
<dbReference type="InterPro" id="IPR016088">
    <property type="entry name" value="Chalcone_isomerase_3-sand"/>
</dbReference>
<proteinExistence type="inferred from homology"/>
<dbReference type="EMBL" id="CACSHJ010000087">
    <property type="protein sequence ID" value="CAA0304418.1"/>
    <property type="molecule type" value="Genomic_DNA"/>
</dbReference>
<dbReference type="Pfam" id="PF02365">
    <property type="entry name" value="NAM"/>
    <property type="match status" value="1"/>
</dbReference>
<evidence type="ECO:0000313" key="7">
    <source>
        <dbReference type="EMBL" id="CAA0304418.1"/>
    </source>
</evidence>
<reference evidence="7 8" key="1">
    <citation type="submission" date="2019-12" db="EMBL/GenBank/DDBJ databases">
        <authorList>
            <person name="Jiao W.-B."/>
            <person name="Schneeberger K."/>
        </authorList>
    </citation>
    <scope>NUCLEOTIDE SEQUENCE [LARGE SCALE GENOMIC DNA]</scope>
    <source>
        <strain evidence="8">cv. C24</strain>
    </source>
</reference>
<dbReference type="Pfam" id="PF02431">
    <property type="entry name" value="Chalcone"/>
    <property type="match status" value="1"/>
</dbReference>